<comment type="caution">
    <text evidence="7">The sequence shown here is derived from an EMBL/GenBank/DDBJ whole genome shotgun (WGS) entry which is preliminary data.</text>
</comment>
<accession>A0A3D9V7H9</accession>
<proteinExistence type="inferred from homology"/>
<evidence type="ECO:0000256" key="4">
    <source>
        <dbReference type="RuleBase" id="RU003513"/>
    </source>
</evidence>
<feature type="domain" description="UDP-N-acetylglucosamine 2-epimerase" evidence="6">
    <location>
        <begin position="52"/>
        <end position="395"/>
    </location>
</feature>
<comment type="similarity">
    <text evidence="2 4">Belongs to the UDP-N-acetylglucosamine 2-epimerase family.</text>
</comment>
<dbReference type="Gene3D" id="3.40.50.2000">
    <property type="entry name" value="Glycogen Phosphorylase B"/>
    <property type="match status" value="2"/>
</dbReference>
<dbReference type="NCBIfam" id="TIGR00236">
    <property type="entry name" value="wecB"/>
    <property type="match status" value="1"/>
</dbReference>
<evidence type="ECO:0000256" key="1">
    <source>
        <dbReference type="ARBA" id="ARBA00023235"/>
    </source>
</evidence>
<dbReference type="SUPFAM" id="SSF53756">
    <property type="entry name" value="UDP-Glycosyltransferase/glycogen phosphorylase"/>
    <property type="match status" value="1"/>
</dbReference>
<dbReference type="AlphaFoldDB" id="A0A3D9V7H9"/>
<evidence type="ECO:0000256" key="5">
    <source>
        <dbReference type="SAM" id="MobiDB-lite"/>
    </source>
</evidence>
<keyword evidence="1 4" id="KW-0413">Isomerase</keyword>
<organism evidence="7 8">
    <name type="scientific">Thermasporomyces composti</name>
    <dbReference type="NCBI Taxonomy" id="696763"/>
    <lineage>
        <taxon>Bacteria</taxon>
        <taxon>Bacillati</taxon>
        <taxon>Actinomycetota</taxon>
        <taxon>Actinomycetes</taxon>
        <taxon>Propionibacteriales</taxon>
        <taxon>Nocardioidaceae</taxon>
        <taxon>Thermasporomyces</taxon>
    </lineage>
</organism>
<dbReference type="Proteomes" id="UP000256485">
    <property type="component" value="Unassembled WGS sequence"/>
</dbReference>
<name>A0A3D9V7H9_THECX</name>
<dbReference type="InterPro" id="IPR029767">
    <property type="entry name" value="WecB-like"/>
</dbReference>
<evidence type="ECO:0000256" key="2">
    <source>
        <dbReference type="ARBA" id="ARBA00038209"/>
    </source>
</evidence>
<reference evidence="7 8" key="1">
    <citation type="submission" date="2018-08" db="EMBL/GenBank/DDBJ databases">
        <title>Sequencing the genomes of 1000 actinobacteria strains.</title>
        <authorList>
            <person name="Klenk H.-P."/>
        </authorList>
    </citation>
    <scope>NUCLEOTIDE SEQUENCE [LARGE SCALE GENOMIC DNA]</scope>
    <source>
        <strain evidence="7 8">DSM 22891</strain>
    </source>
</reference>
<evidence type="ECO:0000313" key="7">
    <source>
        <dbReference type="EMBL" id="REF36120.1"/>
    </source>
</evidence>
<keyword evidence="8" id="KW-1185">Reference proteome</keyword>
<feature type="compositionally biased region" description="Basic and acidic residues" evidence="5">
    <location>
        <begin position="1"/>
        <end position="14"/>
    </location>
</feature>
<dbReference type="RefSeq" id="WP_281268493.1">
    <property type="nucleotide sequence ID" value="NZ_QTUC01000001.1"/>
</dbReference>
<dbReference type="CDD" id="cd03786">
    <property type="entry name" value="GTB_UDP-GlcNAc_2-Epimerase"/>
    <property type="match status" value="1"/>
</dbReference>
<dbReference type="GO" id="GO:0008761">
    <property type="term" value="F:UDP-N-acetylglucosamine 2-epimerase activity"/>
    <property type="evidence" value="ECO:0007669"/>
    <property type="project" value="UniProtKB-EC"/>
</dbReference>
<evidence type="ECO:0000259" key="6">
    <source>
        <dbReference type="Pfam" id="PF02350"/>
    </source>
</evidence>
<protein>
    <recommendedName>
        <fullName evidence="3">UDP-N-acetylglucosamine 2-epimerase (non-hydrolyzing)</fullName>
        <ecNumber evidence="3">5.1.3.14</ecNumber>
    </recommendedName>
</protein>
<dbReference type="EC" id="5.1.3.14" evidence="3"/>
<evidence type="ECO:0000256" key="3">
    <source>
        <dbReference type="ARBA" id="ARBA00038858"/>
    </source>
</evidence>
<dbReference type="EMBL" id="QTUC01000001">
    <property type="protein sequence ID" value="REF36120.1"/>
    <property type="molecule type" value="Genomic_DNA"/>
</dbReference>
<gene>
    <name evidence="7" type="ORF">DFJ64_1519</name>
</gene>
<dbReference type="PANTHER" id="PTHR43174:SF2">
    <property type="entry name" value="UDP-N-ACETYLGLUCOSAMINE 2-EPIMERASE"/>
    <property type="match status" value="1"/>
</dbReference>
<feature type="region of interest" description="Disordered" evidence="5">
    <location>
        <begin position="1"/>
        <end position="24"/>
    </location>
</feature>
<dbReference type="Pfam" id="PF02350">
    <property type="entry name" value="Epimerase_2"/>
    <property type="match status" value="1"/>
</dbReference>
<dbReference type="PANTHER" id="PTHR43174">
    <property type="entry name" value="UDP-N-ACETYLGLUCOSAMINE 2-EPIMERASE"/>
    <property type="match status" value="1"/>
</dbReference>
<dbReference type="InterPro" id="IPR003331">
    <property type="entry name" value="UDP_GlcNAc_Epimerase_2_dom"/>
</dbReference>
<evidence type="ECO:0000313" key="8">
    <source>
        <dbReference type="Proteomes" id="UP000256485"/>
    </source>
</evidence>
<sequence>MRSPRDGRPDEHNDAATAEQRTSKGIESVVPRVMVVYGTRPEAVKMAPVVAALRERTTLEPIVAVTGQHREMLDQVHEFFGIRPDHDLAILTERQTLTEITVRALEGINSLVRKVAPDAVVVQGDTTTTFAGALAAFYERVPVVHVEAGLRTDDRYSPFPEEINRRLTTELASLHLAPTVANRDRLVAAGVPPSAIAVTGNTVIDALCTVVDRRQPYSDPELAEVLRRGRRVIVVTTHRRESWGEPMREALRAILDVIKDRPDVEVVVPMHRNPIVREVVVAELADQPRVHLTEPLPYAEFARLLSECYLVVTDSGGIQEEAPSLGRPVLVLRDNTERTEAVEAGTVRLVGTRRPVVRDALAQLLDDERAYAEMASAVNPYGDGKAAERCVAAIEELLGLGHRLPDYVP</sequence>